<dbReference type="EMBL" id="UYJE01005184">
    <property type="protein sequence ID" value="VDI34833.1"/>
    <property type="molecule type" value="Genomic_DNA"/>
</dbReference>
<proteinExistence type="predicted"/>
<evidence type="ECO:0000256" key="1">
    <source>
        <dbReference type="SAM" id="MobiDB-lite"/>
    </source>
</evidence>
<feature type="compositionally biased region" description="Polar residues" evidence="1">
    <location>
        <begin position="56"/>
        <end position="65"/>
    </location>
</feature>
<organism evidence="2 3">
    <name type="scientific">Mytilus galloprovincialis</name>
    <name type="common">Mediterranean mussel</name>
    <dbReference type="NCBI Taxonomy" id="29158"/>
    <lineage>
        <taxon>Eukaryota</taxon>
        <taxon>Metazoa</taxon>
        <taxon>Spiralia</taxon>
        <taxon>Lophotrochozoa</taxon>
        <taxon>Mollusca</taxon>
        <taxon>Bivalvia</taxon>
        <taxon>Autobranchia</taxon>
        <taxon>Pteriomorphia</taxon>
        <taxon>Mytilida</taxon>
        <taxon>Mytiloidea</taxon>
        <taxon>Mytilidae</taxon>
        <taxon>Mytilinae</taxon>
        <taxon>Mytilus</taxon>
    </lineage>
</organism>
<feature type="region of interest" description="Disordered" evidence="1">
    <location>
        <begin position="56"/>
        <end position="106"/>
    </location>
</feature>
<evidence type="ECO:0000313" key="3">
    <source>
        <dbReference type="Proteomes" id="UP000596742"/>
    </source>
</evidence>
<accession>A0A8B6EJC6</accession>
<name>A0A8B6EJC6_MYTGA</name>
<dbReference type="AlphaFoldDB" id="A0A8B6EJC6"/>
<sequence length="171" mass="19302">MSFGWIPDDIYTVYQLCWKVINEISKVLDVRKRPPTPEFPVSPSDFDEQEIEAKKNSTMTMPRSPTKSHRAGIFRGRSSTPDRARAPSPVTIPTVPNQAHMHSVPPSPRTVRMVKVMPDSPQLSRGTGRPPTPDESVVQDLSWLQHFIIWNERQEICLACATACFITFGLT</sequence>
<keyword evidence="3" id="KW-1185">Reference proteome</keyword>
<reference evidence="2" key="1">
    <citation type="submission" date="2018-11" db="EMBL/GenBank/DDBJ databases">
        <authorList>
            <person name="Alioto T."/>
            <person name="Alioto T."/>
        </authorList>
    </citation>
    <scope>NUCLEOTIDE SEQUENCE</scope>
</reference>
<dbReference type="Proteomes" id="UP000596742">
    <property type="component" value="Unassembled WGS sequence"/>
</dbReference>
<protein>
    <submittedName>
        <fullName evidence="2">Homer</fullName>
    </submittedName>
</protein>
<gene>
    <name evidence="2" type="ORF">MGAL_10B032646</name>
</gene>
<comment type="caution">
    <text evidence="2">The sequence shown here is derived from an EMBL/GenBank/DDBJ whole genome shotgun (WGS) entry which is preliminary data.</text>
</comment>
<evidence type="ECO:0000313" key="2">
    <source>
        <dbReference type="EMBL" id="VDI34833.1"/>
    </source>
</evidence>